<dbReference type="EMBL" id="LSRX01001777">
    <property type="protein sequence ID" value="OLP77384.1"/>
    <property type="molecule type" value="Genomic_DNA"/>
</dbReference>
<comment type="caution">
    <text evidence="2">The sequence shown here is derived from an EMBL/GenBank/DDBJ whole genome shotgun (WGS) entry which is preliminary data.</text>
</comment>
<feature type="compositionally biased region" description="Basic and acidic residues" evidence="1">
    <location>
        <begin position="309"/>
        <end position="318"/>
    </location>
</feature>
<feature type="region of interest" description="Disordered" evidence="1">
    <location>
        <begin position="285"/>
        <end position="341"/>
    </location>
</feature>
<name>A0A1Q9C387_SYMMI</name>
<sequence>MADGAEHEEDGEVRLCTKTVVLSGKGEQWIPTQKNEEGMVWFSVNGRWDRGFTKFVFGKALDLRSEDLRKDKDRRSLNSKFFDDLVTQRQTTFNDIIQKRLQNEDDQEDTPPQNKKVFKSFKATAAKHQQYAPYYIDMQLPAIEEGGPTPTAKVLFEGLGSQTLWFELTEANLRHLKAGFLNSESKDSVDWASFNLLELLGGMEEKEGVWASQPGELRCQGQGVEAPRPGGCLFRHPNKGAEKPPGEGWEVLDFDNKWVPSTLRIEEDFDAGAVEERKPVVLVPNAEAQAEDATEEVEVELEMGPTYMKPKEDTRVPKEPPYPPPSKEHGASTSGASSSKA</sequence>
<reference evidence="2 3" key="1">
    <citation type="submission" date="2016-02" db="EMBL/GenBank/DDBJ databases">
        <title>Genome analysis of coral dinoflagellate symbionts highlights evolutionary adaptations to a symbiotic lifestyle.</title>
        <authorList>
            <person name="Aranda M."/>
            <person name="Li Y."/>
            <person name="Liew Y.J."/>
            <person name="Baumgarten S."/>
            <person name="Simakov O."/>
            <person name="Wilson M."/>
            <person name="Piel J."/>
            <person name="Ashoor H."/>
            <person name="Bougouffa S."/>
            <person name="Bajic V.B."/>
            <person name="Ryu T."/>
            <person name="Ravasi T."/>
            <person name="Bayer T."/>
            <person name="Micklem G."/>
            <person name="Kim H."/>
            <person name="Bhak J."/>
            <person name="Lajeunesse T.C."/>
            <person name="Voolstra C.R."/>
        </authorList>
    </citation>
    <scope>NUCLEOTIDE SEQUENCE [LARGE SCALE GENOMIC DNA]</scope>
    <source>
        <strain evidence="2 3">CCMP2467</strain>
    </source>
</reference>
<accession>A0A1Q9C387</accession>
<evidence type="ECO:0000313" key="2">
    <source>
        <dbReference type="EMBL" id="OLP77384.1"/>
    </source>
</evidence>
<feature type="compositionally biased region" description="Low complexity" evidence="1">
    <location>
        <begin position="331"/>
        <end position="341"/>
    </location>
</feature>
<protein>
    <submittedName>
        <fullName evidence="2">Uncharacterized protein</fullName>
    </submittedName>
</protein>
<gene>
    <name evidence="2" type="ORF">AK812_SmicGene42555</name>
</gene>
<proteinExistence type="predicted"/>
<organism evidence="2 3">
    <name type="scientific">Symbiodinium microadriaticum</name>
    <name type="common">Dinoflagellate</name>
    <name type="synonym">Zooxanthella microadriatica</name>
    <dbReference type="NCBI Taxonomy" id="2951"/>
    <lineage>
        <taxon>Eukaryota</taxon>
        <taxon>Sar</taxon>
        <taxon>Alveolata</taxon>
        <taxon>Dinophyceae</taxon>
        <taxon>Suessiales</taxon>
        <taxon>Symbiodiniaceae</taxon>
        <taxon>Symbiodinium</taxon>
    </lineage>
</organism>
<evidence type="ECO:0000313" key="3">
    <source>
        <dbReference type="Proteomes" id="UP000186817"/>
    </source>
</evidence>
<evidence type="ECO:0000256" key="1">
    <source>
        <dbReference type="SAM" id="MobiDB-lite"/>
    </source>
</evidence>
<dbReference type="Proteomes" id="UP000186817">
    <property type="component" value="Unassembled WGS sequence"/>
</dbReference>
<dbReference type="OrthoDB" id="461815at2759"/>
<dbReference type="AlphaFoldDB" id="A0A1Q9C387"/>
<feature type="compositionally biased region" description="Acidic residues" evidence="1">
    <location>
        <begin position="289"/>
        <end position="301"/>
    </location>
</feature>
<keyword evidence="3" id="KW-1185">Reference proteome</keyword>